<dbReference type="PANTHER" id="PTHR35400">
    <property type="entry name" value="SLR1083 PROTEIN"/>
    <property type="match status" value="1"/>
</dbReference>
<comment type="caution">
    <text evidence="2">The sequence shown here is derived from an EMBL/GenBank/DDBJ whole genome shotgun (WGS) entry which is preliminary data.</text>
</comment>
<dbReference type="InterPro" id="IPR012296">
    <property type="entry name" value="Nuclease_put_TT1808"/>
</dbReference>
<keyword evidence="2" id="KW-0255">Endonuclease</keyword>
<dbReference type="Pfam" id="PF05685">
    <property type="entry name" value="Uma2"/>
    <property type="match status" value="1"/>
</dbReference>
<dbReference type="Proteomes" id="UP000753908">
    <property type="component" value="Unassembled WGS sequence"/>
</dbReference>
<proteinExistence type="predicted"/>
<dbReference type="GO" id="GO:0004519">
    <property type="term" value="F:endonuclease activity"/>
    <property type="evidence" value="ECO:0007669"/>
    <property type="project" value="UniProtKB-KW"/>
</dbReference>
<dbReference type="AlphaFoldDB" id="A0A951PKA4"/>
<dbReference type="InterPro" id="IPR011335">
    <property type="entry name" value="Restrct_endonuc-II-like"/>
</dbReference>
<protein>
    <submittedName>
        <fullName evidence="2">Uma2 family endonuclease</fullName>
    </submittedName>
</protein>
<keyword evidence="2" id="KW-0378">Hydrolase</keyword>
<reference evidence="2" key="2">
    <citation type="journal article" date="2022" name="Microbiol. Resour. Announc.">
        <title>Metagenome Sequencing to Explore Phylogenomics of Terrestrial Cyanobacteria.</title>
        <authorList>
            <person name="Ward R.D."/>
            <person name="Stajich J.E."/>
            <person name="Johansen J.R."/>
            <person name="Huntemann M."/>
            <person name="Clum A."/>
            <person name="Foster B."/>
            <person name="Foster B."/>
            <person name="Roux S."/>
            <person name="Palaniappan K."/>
            <person name="Varghese N."/>
            <person name="Mukherjee S."/>
            <person name="Reddy T.B.K."/>
            <person name="Daum C."/>
            <person name="Copeland A."/>
            <person name="Chen I.A."/>
            <person name="Ivanova N.N."/>
            <person name="Kyrpides N.C."/>
            <person name="Shapiro N."/>
            <person name="Eloe-Fadrosh E.A."/>
            <person name="Pietrasiak N."/>
        </authorList>
    </citation>
    <scope>NUCLEOTIDE SEQUENCE</scope>
    <source>
        <strain evidence="2">CPER-KK1</strain>
    </source>
</reference>
<sequence length="216" mass="24487">MSNLQLQFPTDTWVKATWDEYLQAIEDPRLEKAKCYYHNGQLRIEMPPIGHDHACDHTIIMLAVSLFCILKGIDFKGMDNCTYRKKEVGEAQPDASYYFGEDADAITYGTSIIDLDRYPPPDLVIEVANTSPSDDKGEKRILYEALDVSEYWILDVKNVQVIAFAVADGGSKRISESQVLPGLTISLLNQAFRGTRQMNQRLVGAWLMEQFQKANE</sequence>
<gene>
    <name evidence="2" type="ORF">KME25_12225</name>
</gene>
<dbReference type="InterPro" id="IPR008538">
    <property type="entry name" value="Uma2"/>
</dbReference>
<accession>A0A951PKA4</accession>
<dbReference type="CDD" id="cd06260">
    <property type="entry name" value="DUF820-like"/>
    <property type="match status" value="1"/>
</dbReference>
<name>A0A951PKA4_9CYAN</name>
<evidence type="ECO:0000259" key="1">
    <source>
        <dbReference type="Pfam" id="PF05685"/>
    </source>
</evidence>
<reference evidence="2" key="1">
    <citation type="submission" date="2021-05" db="EMBL/GenBank/DDBJ databases">
        <authorList>
            <person name="Pietrasiak N."/>
            <person name="Ward R."/>
            <person name="Stajich J.E."/>
            <person name="Kurbessoian T."/>
        </authorList>
    </citation>
    <scope>NUCLEOTIDE SEQUENCE</scope>
    <source>
        <strain evidence="2">CPER-KK1</strain>
    </source>
</reference>
<evidence type="ECO:0000313" key="2">
    <source>
        <dbReference type="EMBL" id="MBW4545196.1"/>
    </source>
</evidence>
<feature type="domain" description="Putative restriction endonuclease" evidence="1">
    <location>
        <begin position="18"/>
        <end position="193"/>
    </location>
</feature>
<dbReference type="PANTHER" id="PTHR35400:SF1">
    <property type="entry name" value="SLR1083 PROTEIN"/>
    <property type="match status" value="1"/>
</dbReference>
<evidence type="ECO:0000313" key="3">
    <source>
        <dbReference type="Proteomes" id="UP000753908"/>
    </source>
</evidence>
<dbReference type="EMBL" id="JAHHIF010000013">
    <property type="protein sequence ID" value="MBW4545196.1"/>
    <property type="molecule type" value="Genomic_DNA"/>
</dbReference>
<dbReference type="Gene3D" id="3.90.1570.10">
    <property type="entry name" value="tt1808, chain A"/>
    <property type="match status" value="1"/>
</dbReference>
<dbReference type="SUPFAM" id="SSF52980">
    <property type="entry name" value="Restriction endonuclease-like"/>
    <property type="match status" value="1"/>
</dbReference>
<organism evidence="2 3">
    <name type="scientific">Symplocastrum torsivum CPER-KK1</name>
    <dbReference type="NCBI Taxonomy" id="450513"/>
    <lineage>
        <taxon>Bacteria</taxon>
        <taxon>Bacillati</taxon>
        <taxon>Cyanobacteriota</taxon>
        <taxon>Cyanophyceae</taxon>
        <taxon>Oscillatoriophycideae</taxon>
        <taxon>Oscillatoriales</taxon>
        <taxon>Microcoleaceae</taxon>
        <taxon>Symplocastrum</taxon>
    </lineage>
</organism>
<keyword evidence="2" id="KW-0540">Nuclease</keyword>